<feature type="region of interest" description="Disordered" evidence="1">
    <location>
        <begin position="1"/>
        <end position="84"/>
    </location>
</feature>
<feature type="compositionally biased region" description="Basic and acidic residues" evidence="1">
    <location>
        <begin position="839"/>
        <end position="849"/>
    </location>
</feature>
<feature type="region of interest" description="Disordered" evidence="1">
    <location>
        <begin position="769"/>
        <end position="808"/>
    </location>
</feature>
<accession>A0A2J6RSD2</accession>
<sequence>MTDAAKTFDAPQEREPISRNSSYSSFLGWEGQDKTSQDAHPGPFSGPSVGDPSSAHGHMPPPGGSFADPSFSGPNPFAPPNYGPNPNYGSNPNYPYYDPYGIHHPAAYPNPYMGYGVQEAENVDGYKPPPNPFQTQEYPATADRSNRPFWLNEPDMSAEKKAVIPYPLYPNQGYGYYGAHQAHYGLQPYYPQQYSYPLYPSQSGAPWDNAGPGGLPASQNVPLTLHSVTDQKGAVDENHDVVWHPSAERDVTVHLEVDIEKDIDSCVDEFLRLKRMGHYKDAEEFFQLHLLDDANYLPVTVEHADMLLRQGAYKKLLETVDDEEVLDLCGAMSTGELRGTTGEEVSLLLIASLARSERIPNISMAAEALSIASKFMETRNMARLTSIEVQIYCHCLELGEHISQGSNLDISLQKTVLNGPAGSKTLKLKELYKILVREKRIWDLRDLVVAISTSAGPYVACETLVGVRSPSRAITMFIQDWESIKYDKLGISALLDILTCICTHIVDRGQQNEDQAIILEEEVVFEQTGLVAESLQDQNLSEIQTRSYLEWIIMKEKRIRVLESLLHGKDEKQKNSSASPLGHSQNPSITLLVDSLPIYIPVFPSEQFKTSVSEEIVKKLSEEALRSVLTASTKLGAYETQSACYQELIQRVQDPTDLFMALESLEGSIKGSPLGLLTSRLSRYSYVDSETKAEKLGHDLLELDPRLWKDFEHPLLEWAYWRVRWAVDKTTGRDRVWESSWDWKAKLSEDEELPDEVFQKLEKLGITSSARKRTSLPTTRRGRANKNRHKSVNLGGTGSKDQGSKDKVQASFVPEAQRSGNEQLWNRFIAPRPGIGKPAQHDTFKDRQEAVPQQTSTAETNTKGNEKKAENEEMKKLQRQKEELEKKLKASAEEKASLETNMREKLFGEWMKQKQEMDREIAAIEKLRHEAFQAKKEADASRKQSEQELIARVKAVTEAEVEAAKKAEEERKRRHAEETARLERLLQEKLEAERRRKLELDAMAVYDKARAEREEAMFRQKIVEEARIAAEKEMNQKLELKRAKLERDMSQQQAKQQAEEIKRLQAADSELREKQANQQAEEIKRLQAADSELREKFAQLPLTRDDKRAASDRSDEEVEVIEERYSLPRRWKGKGKEREREIVERRRRSRSRSRRSSNDDSVTTDTEIIRVSRLSRIAGKISNMWQSVRRRRTGSFSSGYTSETRSLPDD</sequence>
<dbReference type="AlphaFoldDB" id="A0A2J6RSD2"/>
<protein>
    <submittedName>
        <fullName evidence="2">Uncharacterized protein</fullName>
    </submittedName>
</protein>
<feature type="compositionally biased region" description="Basic and acidic residues" evidence="1">
    <location>
        <begin position="864"/>
        <end position="897"/>
    </location>
</feature>
<dbReference type="EMBL" id="KZ613944">
    <property type="protein sequence ID" value="PMD41400.1"/>
    <property type="molecule type" value="Genomic_DNA"/>
</dbReference>
<evidence type="ECO:0000256" key="1">
    <source>
        <dbReference type="SAM" id="MobiDB-lite"/>
    </source>
</evidence>
<name>A0A2J6RSD2_HYAVF</name>
<feature type="region of interest" description="Disordered" evidence="1">
    <location>
        <begin position="1042"/>
        <end position="1081"/>
    </location>
</feature>
<gene>
    <name evidence="2" type="ORF">L207DRAFT_511256</name>
</gene>
<feature type="compositionally biased region" description="Basic residues" evidence="1">
    <location>
        <begin position="1145"/>
        <end position="1155"/>
    </location>
</feature>
<feature type="region of interest" description="Disordered" evidence="1">
    <location>
        <begin position="1097"/>
        <end position="1169"/>
    </location>
</feature>
<feature type="compositionally biased region" description="Basic and acidic residues" evidence="1">
    <location>
        <begin position="1134"/>
        <end position="1144"/>
    </location>
</feature>
<feature type="region of interest" description="Disordered" evidence="1">
    <location>
        <begin position="831"/>
        <end position="897"/>
    </location>
</feature>
<feature type="compositionally biased region" description="Basic residues" evidence="1">
    <location>
        <begin position="770"/>
        <end position="791"/>
    </location>
</feature>
<evidence type="ECO:0000313" key="3">
    <source>
        <dbReference type="Proteomes" id="UP000235786"/>
    </source>
</evidence>
<feature type="compositionally biased region" description="Basic and acidic residues" evidence="1">
    <location>
        <begin position="1057"/>
        <end position="1081"/>
    </location>
</feature>
<evidence type="ECO:0000313" key="2">
    <source>
        <dbReference type="EMBL" id="PMD41400.1"/>
    </source>
</evidence>
<feature type="compositionally biased region" description="Polar residues" evidence="1">
    <location>
        <begin position="1194"/>
        <end position="1210"/>
    </location>
</feature>
<dbReference type="OrthoDB" id="4838614at2759"/>
<reference evidence="2 3" key="1">
    <citation type="submission" date="2016-04" db="EMBL/GenBank/DDBJ databases">
        <title>A degradative enzymes factory behind the ericoid mycorrhizal symbiosis.</title>
        <authorList>
            <consortium name="DOE Joint Genome Institute"/>
            <person name="Martino E."/>
            <person name="Morin E."/>
            <person name="Grelet G."/>
            <person name="Kuo A."/>
            <person name="Kohler A."/>
            <person name="Daghino S."/>
            <person name="Barry K."/>
            <person name="Choi C."/>
            <person name="Cichocki N."/>
            <person name="Clum A."/>
            <person name="Copeland A."/>
            <person name="Hainaut M."/>
            <person name="Haridas S."/>
            <person name="Labutti K."/>
            <person name="Lindquist E."/>
            <person name="Lipzen A."/>
            <person name="Khouja H.-R."/>
            <person name="Murat C."/>
            <person name="Ohm R."/>
            <person name="Olson A."/>
            <person name="Spatafora J."/>
            <person name="Veneault-Fourrey C."/>
            <person name="Henrissat B."/>
            <person name="Grigoriev I."/>
            <person name="Martin F."/>
            <person name="Perotto S."/>
        </authorList>
    </citation>
    <scope>NUCLEOTIDE SEQUENCE [LARGE SCALE GENOMIC DNA]</scope>
    <source>
        <strain evidence="2 3">F</strain>
    </source>
</reference>
<organism evidence="2 3">
    <name type="scientific">Hyaloscypha variabilis (strain UAMH 11265 / GT02V1 / F)</name>
    <name type="common">Meliniomyces variabilis</name>
    <dbReference type="NCBI Taxonomy" id="1149755"/>
    <lineage>
        <taxon>Eukaryota</taxon>
        <taxon>Fungi</taxon>
        <taxon>Dikarya</taxon>
        <taxon>Ascomycota</taxon>
        <taxon>Pezizomycotina</taxon>
        <taxon>Leotiomycetes</taxon>
        <taxon>Helotiales</taxon>
        <taxon>Hyaloscyphaceae</taxon>
        <taxon>Hyaloscypha</taxon>
        <taxon>Hyaloscypha variabilis</taxon>
    </lineage>
</organism>
<dbReference type="Proteomes" id="UP000235786">
    <property type="component" value="Unassembled WGS sequence"/>
</dbReference>
<keyword evidence="3" id="KW-1185">Reference proteome</keyword>
<dbReference type="STRING" id="1149755.A0A2J6RSD2"/>
<feature type="compositionally biased region" description="Basic and acidic residues" evidence="1">
    <location>
        <begin position="1097"/>
        <end position="1113"/>
    </location>
</feature>
<feature type="region of interest" description="Disordered" evidence="1">
    <location>
        <begin position="1188"/>
        <end position="1210"/>
    </location>
</feature>
<proteinExistence type="predicted"/>